<dbReference type="Pfam" id="PF07727">
    <property type="entry name" value="RVT_2"/>
    <property type="match status" value="1"/>
</dbReference>
<evidence type="ECO:0000313" key="3">
    <source>
        <dbReference type="Proteomes" id="UP000192927"/>
    </source>
</evidence>
<dbReference type="EMBL" id="FWEW01000769">
    <property type="protein sequence ID" value="SLM35637.1"/>
    <property type="molecule type" value="Genomic_DNA"/>
</dbReference>
<proteinExistence type="predicted"/>
<protein>
    <submittedName>
        <fullName evidence="2">Gag-pol polyprotein</fullName>
    </submittedName>
</protein>
<dbReference type="AlphaFoldDB" id="A0A1W5CXN5"/>
<evidence type="ECO:0000313" key="2">
    <source>
        <dbReference type="EMBL" id="SLM35637.1"/>
    </source>
</evidence>
<sequence length="121" mass="14144">MAMTAIKRYYIEQMDIVTAFLYGPIEEEVYMEQPKGFTNGKDKVCKLNKALYGLKQSPRAWYKTISATLQNPSFECLQSDHGLFLNKKRNTWITLYVDNIHLVGPDKRYIETIKEELASHY</sequence>
<dbReference type="SUPFAM" id="SSF56672">
    <property type="entry name" value="DNA/RNA polymerases"/>
    <property type="match status" value="1"/>
</dbReference>
<dbReference type="InterPro" id="IPR013103">
    <property type="entry name" value="RVT_2"/>
</dbReference>
<dbReference type="InterPro" id="IPR043502">
    <property type="entry name" value="DNA/RNA_pol_sf"/>
</dbReference>
<dbReference type="Proteomes" id="UP000192927">
    <property type="component" value="Unassembled WGS sequence"/>
</dbReference>
<reference evidence="3" key="1">
    <citation type="submission" date="2017-03" db="EMBL/GenBank/DDBJ databases">
        <authorList>
            <person name="Sharma R."/>
            <person name="Thines M."/>
        </authorList>
    </citation>
    <scope>NUCLEOTIDE SEQUENCE [LARGE SCALE GENOMIC DNA]</scope>
</reference>
<name>A0A1W5CXN5_9LECA</name>
<accession>A0A1W5CXN5</accession>
<organism evidence="2 3">
    <name type="scientific">Lasallia pustulata</name>
    <dbReference type="NCBI Taxonomy" id="136370"/>
    <lineage>
        <taxon>Eukaryota</taxon>
        <taxon>Fungi</taxon>
        <taxon>Dikarya</taxon>
        <taxon>Ascomycota</taxon>
        <taxon>Pezizomycotina</taxon>
        <taxon>Lecanoromycetes</taxon>
        <taxon>OSLEUM clade</taxon>
        <taxon>Umbilicariomycetidae</taxon>
        <taxon>Umbilicariales</taxon>
        <taxon>Umbilicariaceae</taxon>
        <taxon>Lasallia</taxon>
    </lineage>
</organism>
<keyword evidence="3" id="KW-1185">Reference proteome</keyword>
<feature type="domain" description="Reverse transcriptase Ty1/copia-type" evidence="1">
    <location>
        <begin position="2"/>
        <end position="121"/>
    </location>
</feature>
<evidence type="ECO:0000259" key="1">
    <source>
        <dbReference type="Pfam" id="PF07727"/>
    </source>
</evidence>